<dbReference type="InterPro" id="IPR051094">
    <property type="entry name" value="Diverse_Catalytic_Enzymes"/>
</dbReference>
<proteinExistence type="predicted"/>
<reference evidence="8" key="1">
    <citation type="submission" date="2020-07" db="EMBL/GenBank/DDBJ databases">
        <title>Vallitalea pronyensis genome.</title>
        <authorList>
            <person name="Postec A."/>
        </authorList>
    </citation>
    <scope>NUCLEOTIDE SEQUENCE</scope>
    <source>
        <strain evidence="8">FatNI3</strain>
    </source>
</reference>
<dbReference type="EC" id="3.6.1.41" evidence="1"/>
<comment type="catalytic activity">
    <reaction evidence="6">
        <text>P(1),P(4)-bis(5'-adenosyl) tetraphosphate + H2O = 2 ADP + 2 H(+)</text>
        <dbReference type="Rhea" id="RHEA:24252"/>
        <dbReference type="ChEBI" id="CHEBI:15377"/>
        <dbReference type="ChEBI" id="CHEBI:15378"/>
        <dbReference type="ChEBI" id="CHEBI:58141"/>
        <dbReference type="ChEBI" id="CHEBI:456216"/>
        <dbReference type="EC" id="3.6.1.41"/>
    </reaction>
</comment>
<dbReference type="InterPro" id="IPR005249">
    <property type="entry name" value="YqeK"/>
</dbReference>
<feature type="domain" description="HD" evidence="7">
    <location>
        <begin position="21"/>
        <end position="136"/>
    </location>
</feature>
<evidence type="ECO:0000313" key="9">
    <source>
        <dbReference type="Proteomes" id="UP000683246"/>
    </source>
</evidence>
<keyword evidence="5" id="KW-0408">Iron</keyword>
<dbReference type="CDD" id="cd00077">
    <property type="entry name" value="HDc"/>
    <property type="match status" value="1"/>
</dbReference>
<dbReference type="AlphaFoldDB" id="A0A8J8SJQ3"/>
<dbReference type="InterPro" id="IPR006675">
    <property type="entry name" value="HDIG_dom"/>
</dbReference>
<gene>
    <name evidence="8" type="primary">yqeK</name>
    <name evidence="8" type="ORF">HZI73_14530</name>
</gene>
<dbReference type="PANTHER" id="PTHR35795:SF1">
    <property type="entry name" value="BIS(5'-NUCLEOSYL)-TETRAPHOSPHATASE, SYMMETRICAL"/>
    <property type="match status" value="1"/>
</dbReference>
<evidence type="ECO:0000256" key="4">
    <source>
        <dbReference type="ARBA" id="ARBA00022801"/>
    </source>
</evidence>
<evidence type="ECO:0000256" key="5">
    <source>
        <dbReference type="ARBA" id="ARBA00023004"/>
    </source>
</evidence>
<keyword evidence="4 8" id="KW-0378">Hydrolase</keyword>
<dbReference type="SUPFAM" id="SSF109604">
    <property type="entry name" value="HD-domain/PDEase-like"/>
    <property type="match status" value="1"/>
</dbReference>
<dbReference type="Gene3D" id="1.10.3210.10">
    <property type="entry name" value="Hypothetical protein af1432"/>
    <property type="match status" value="1"/>
</dbReference>
<dbReference type="GO" id="GO:0008803">
    <property type="term" value="F:bis(5'-nucleosyl)-tetraphosphatase (symmetrical) activity"/>
    <property type="evidence" value="ECO:0007669"/>
    <property type="project" value="UniProtKB-EC"/>
</dbReference>
<evidence type="ECO:0000256" key="3">
    <source>
        <dbReference type="ARBA" id="ARBA00022741"/>
    </source>
</evidence>
<dbReference type="NCBIfam" id="TIGR00488">
    <property type="entry name" value="bis(5'-nucleosyl)-tetraphosphatase (symmetrical) YqeK"/>
    <property type="match status" value="1"/>
</dbReference>
<evidence type="ECO:0000256" key="2">
    <source>
        <dbReference type="ARBA" id="ARBA00022723"/>
    </source>
</evidence>
<evidence type="ECO:0000259" key="7">
    <source>
        <dbReference type="PROSITE" id="PS51831"/>
    </source>
</evidence>
<name>A0A8J8SJQ3_9FIRM</name>
<accession>A0A8J8SJQ3</accession>
<evidence type="ECO:0000313" key="8">
    <source>
        <dbReference type="EMBL" id="QUI25737.1"/>
    </source>
</evidence>
<dbReference type="Pfam" id="PF01966">
    <property type="entry name" value="HD"/>
    <property type="match status" value="1"/>
</dbReference>
<keyword evidence="9" id="KW-1185">Reference proteome</keyword>
<sequence length="193" mass="21651">MNTEAIIAIRKALQTSLKASRYTHTLGVEVTAIELARQHGANVYKAQIAALLHDCAKDMAHKKALAICKSYGVSLTKASQRNPDLVHAEVGAIVAKKIYRIEDDDVLCAIAYHTTGRPGMSLLEKIIYIADYIEPGRDKAPNLPKIRAVAKENLDDALRYIMKDTIRYLKKQDKYINPITIEAYAYYTKDDTR</sequence>
<dbReference type="KEGG" id="vpy:HZI73_14530"/>
<dbReference type="PANTHER" id="PTHR35795">
    <property type="entry name" value="SLR1885 PROTEIN"/>
    <property type="match status" value="1"/>
</dbReference>
<dbReference type="GO" id="GO:0046872">
    <property type="term" value="F:metal ion binding"/>
    <property type="evidence" value="ECO:0007669"/>
    <property type="project" value="UniProtKB-KW"/>
</dbReference>
<dbReference type="InterPro" id="IPR003607">
    <property type="entry name" value="HD/PDEase_dom"/>
</dbReference>
<evidence type="ECO:0000256" key="1">
    <source>
        <dbReference type="ARBA" id="ARBA00012506"/>
    </source>
</evidence>
<protein>
    <recommendedName>
        <fullName evidence="1">bis(5'-nucleosyl)-tetraphosphatase (symmetrical)</fullName>
        <ecNumber evidence="1">3.6.1.41</ecNumber>
    </recommendedName>
</protein>
<keyword evidence="2" id="KW-0479">Metal-binding</keyword>
<dbReference type="EMBL" id="CP058649">
    <property type="protein sequence ID" value="QUI25737.1"/>
    <property type="molecule type" value="Genomic_DNA"/>
</dbReference>
<organism evidence="8 9">
    <name type="scientific">Vallitalea pronyensis</name>
    <dbReference type="NCBI Taxonomy" id="1348613"/>
    <lineage>
        <taxon>Bacteria</taxon>
        <taxon>Bacillati</taxon>
        <taxon>Bacillota</taxon>
        <taxon>Clostridia</taxon>
        <taxon>Lachnospirales</taxon>
        <taxon>Vallitaleaceae</taxon>
        <taxon>Vallitalea</taxon>
    </lineage>
</organism>
<evidence type="ECO:0000256" key="6">
    <source>
        <dbReference type="ARBA" id="ARBA00049417"/>
    </source>
</evidence>
<dbReference type="GO" id="GO:0000166">
    <property type="term" value="F:nucleotide binding"/>
    <property type="evidence" value="ECO:0007669"/>
    <property type="project" value="UniProtKB-KW"/>
</dbReference>
<dbReference type="NCBIfam" id="TIGR00277">
    <property type="entry name" value="HDIG"/>
    <property type="match status" value="1"/>
</dbReference>
<keyword evidence="3" id="KW-0547">Nucleotide-binding</keyword>
<dbReference type="PROSITE" id="PS51831">
    <property type="entry name" value="HD"/>
    <property type="match status" value="1"/>
</dbReference>
<dbReference type="SMART" id="SM00471">
    <property type="entry name" value="HDc"/>
    <property type="match status" value="1"/>
</dbReference>
<dbReference type="Proteomes" id="UP000683246">
    <property type="component" value="Chromosome"/>
</dbReference>
<dbReference type="InterPro" id="IPR006674">
    <property type="entry name" value="HD_domain"/>
</dbReference>